<dbReference type="InterPro" id="IPR001650">
    <property type="entry name" value="Helicase_C-like"/>
</dbReference>
<dbReference type="Gene3D" id="3.40.50.300">
    <property type="entry name" value="P-loop containing nucleotide triphosphate hydrolases"/>
    <property type="match status" value="1"/>
</dbReference>
<dbReference type="Pfam" id="PF00271">
    <property type="entry name" value="Helicase_C"/>
    <property type="match status" value="1"/>
</dbReference>
<evidence type="ECO:0000313" key="3">
    <source>
        <dbReference type="Proteomes" id="UP000664844"/>
    </source>
</evidence>
<dbReference type="PROSITE" id="PS51194">
    <property type="entry name" value="HELICASE_CTER"/>
    <property type="match status" value="1"/>
</dbReference>
<proteinExistence type="predicted"/>
<dbReference type="GO" id="GO:0004386">
    <property type="term" value="F:helicase activity"/>
    <property type="evidence" value="ECO:0007669"/>
    <property type="project" value="UniProtKB-KW"/>
</dbReference>
<dbReference type="InterPro" id="IPR027417">
    <property type="entry name" value="P-loop_NTPase"/>
</dbReference>
<evidence type="ECO:0000259" key="1">
    <source>
        <dbReference type="PROSITE" id="PS51194"/>
    </source>
</evidence>
<evidence type="ECO:0000313" key="2">
    <source>
        <dbReference type="EMBL" id="MBO0350902.1"/>
    </source>
</evidence>
<organism evidence="2 3">
    <name type="scientific">Phormidium pseudopriestleyi FRX01</name>
    <dbReference type="NCBI Taxonomy" id="1759528"/>
    <lineage>
        <taxon>Bacteria</taxon>
        <taxon>Bacillati</taxon>
        <taxon>Cyanobacteriota</taxon>
        <taxon>Cyanophyceae</taxon>
        <taxon>Oscillatoriophycideae</taxon>
        <taxon>Oscillatoriales</taxon>
        <taxon>Oscillatoriaceae</taxon>
        <taxon>Phormidium</taxon>
    </lineage>
</organism>
<sequence>MIAEELGRLFEVGFNIGILAYLQRHQIKHNFGDLYRQDLQGLKLPKMVKRMAEKHEAIAPQNREILEKWSRFFIQKGFLSGLNFFREYLSSQEGSDRLKRPPEILYYQCSFSGDNSIGTSPKDSTEHFTQVLSQFETLDSRQIQRIIHQYSGQGKAGEFLQSDTLIFLRLGQEFRILCVDLSVFSVQSAEDIVPLDDVEVLRQMLMGEMGYLRSKSVFSKLRMDTGSSPGFDLEFSKDLRQYLTAFKRRDKESTKLIQAGSYAHSFYGFLQEYHLLPESASLVLNVVGYSDRHIGTISLRPDNLQLLATCAEIYKKEPKQQEIKTARKNVLKQIQRSAAKSFIEGQQLVDKLSNPNLTGPGITEVIHHERIQGFFNSAGILPQELATPLGLPEGLTLRNGHAELIKQALTSEEIYLFLTGNPGIGKTTAIANFLRSHFDEGFLFLYVSPRKQVNLDIIDKFKSASTGNLCDDRLWCLTSNSVMIQENGGFPTIRYHTNSRRDIFTAKAVDFIPADQEVRSPRGQRRSSGLDRISTDHIRERGTKTAGVLSSISAGIHTAIADQLSNQILATVSIQSLRVTTPGNTTLKHLNHIFKSAYNQRDKEVIPAKMRQISNRIKHLFIMIDEITGDDSGVHFLQGISKFLHDYELTNPDHGFNTKVIVADASIVDKDVITQHLSQPSPEPDKIYFRLAKQSPNPLTIETFQFQMLRACAINTNSYPASELNVTYKIFIESVKFTSNLFQSEKRTLVEKMQTRLAEDIYQLLTQPDASQILVYIQDKKRLQELIETLRSRRGEFEPYRDYLEIHASLGEAEKLRIQTYKQDVKVVFMTSAASRGLSFPKAKHILVEIPRFQIEKNLMEVIQVIYRARGEYEENGVWQTLDTEEKSLIFYLGDRAIYYPSTDPRFPTPDDETERQLSIQESILNLLNILLILKVSMMTRILGSGPLGRKDCLIIPIGGKSVSTAGMTLSGQITHLIRELKNEYRQKPSHRILQDIFTSLGGLLSHAEFILMDETGTEETMQKSYLSLREEFNTQFTQYCNRLDQLLDLGNIEPGHLVGSLLIVPIHQRLEESYEIRLQQQIRRYATDELIKKMFAVSKSLEYPENLRSAIRGGAFELVELLRKEATRTQWFEQYSNNTDQYYLMPLFNFIAGEAIAEYFKQEPEEGEDREFRTLLSRYLHSLYPAYNTLPIGRKYREFPFLLFRSYSLEQMRTKMFSDKYLLNSHELNVLNLILSREEE</sequence>
<feature type="domain" description="Helicase C-terminal" evidence="1">
    <location>
        <begin position="760"/>
        <end position="944"/>
    </location>
</feature>
<keyword evidence="2" id="KW-0067">ATP-binding</keyword>
<protein>
    <submittedName>
        <fullName evidence="2">Helicase</fullName>
    </submittedName>
</protein>
<keyword evidence="2" id="KW-0347">Helicase</keyword>
<dbReference type="SUPFAM" id="SSF52540">
    <property type="entry name" value="P-loop containing nucleoside triphosphate hydrolases"/>
    <property type="match status" value="1"/>
</dbReference>
<dbReference type="RefSeq" id="WP_207089370.1">
    <property type="nucleotide sequence ID" value="NZ_JAFLQW010000471.1"/>
</dbReference>
<gene>
    <name evidence="2" type="ORF">J0895_17885</name>
</gene>
<name>A0ABS3FUU9_9CYAN</name>
<dbReference type="EMBL" id="JAFLQW010000471">
    <property type="protein sequence ID" value="MBO0350902.1"/>
    <property type="molecule type" value="Genomic_DNA"/>
</dbReference>
<comment type="caution">
    <text evidence="2">The sequence shown here is derived from an EMBL/GenBank/DDBJ whole genome shotgun (WGS) entry which is preliminary data.</text>
</comment>
<accession>A0ABS3FUU9</accession>
<dbReference type="Proteomes" id="UP000664844">
    <property type="component" value="Unassembled WGS sequence"/>
</dbReference>
<keyword evidence="3" id="KW-1185">Reference proteome</keyword>
<reference evidence="2 3" key="1">
    <citation type="submission" date="2021-03" db="EMBL/GenBank/DDBJ databases">
        <title>Metabolic Capacity of the Antarctic Cyanobacterium Phormidium pseudopriestleyi that Sustains Oxygenic Photosynthesis in the Presence of Hydrogen Sulfide.</title>
        <authorList>
            <person name="Lumian J.E."/>
            <person name="Jungblut A.D."/>
            <person name="Dillon M.L."/>
            <person name="Hawes I."/>
            <person name="Doran P.T."/>
            <person name="Mackey T.J."/>
            <person name="Dick G.J."/>
            <person name="Grettenberger C.L."/>
            <person name="Sumner D.Y."/>
        </authorList>
    </citation>
    <scope>NUCLEOTIDE SEQUENCE [LARGE SCALE GENOMIC DNA]</scope>
    <source>
        <strain evidence="2 3">FRX01</strain>
    </source>
</reference>
<keyword evidence="2" id="KW-0378">Hydrolase</keyword>
<keyword evidence="2" id="KW-0547">Nucleotide-binding</keyword>